<dbReference type="AlphaFoldDB" id="A0A9E7FLM0"/>
<dbReference type="GO" id="GO:0048608">
    <property type="term" value="P:reproductive structure development"/>
    <property type="evidence" value="ECO:0007669"/>
    <property type="project" value="UniProtKB-ARBA"/>
</dbReference>
<comment type="function">
    <text evidence="1">May have a structural role to stabilize the lipid body during desiccation of the seed by preventing coalescence of the oil. Probably interacts with both lipid and phospholipid moieties of lipid bodies. May also provide recognition signals for specific lipase anchorage in lipolysis during seedling growth.</text>
</comment>
<evidence type="ECO:0000256" key="7">
    <source>
        <dbReference type="ARBA" id="ARBA00022692"/>
    </source>
</evidence>
<evidence type="ECO:0000256" key="6">
    <source>
        <dbReference type="ARBA" id="ARBA00022677"/>
    </source>
</evidence>
<evidence type="ECO:0000256" key="3">
    <source>
        <dbReference type="ARBA" id="ARBA00004141"/>
    </source>
</evidence>
<feature type="transmembrane region" description="Helical" evidence="15">
    <location>
        <begin position="278"/>
        <end position="303"/>
    </location>
</feature>
<keyword evidence="12" id="KW-0804">Transcription</keyword>
<dbReference type="InterPro" id="IPR000136">
    <property type="entry name" value="Oleosin"/>
</dbReference>
<dbReference type="Pfam" id="PF01277">
    <property type="entry name" value="Oleosin"/>
    <property type="match status" value="1"/>
</dbReference>
<evidence type="ECO:0000256" key="2">
    <source>
        <dbReference type="ARBA" id="ARBA00004123"/>
    </source>
</evidence>
<evidence type="ECO:0000259" key="16">
    <source>
        <dbReference type="PROSITE" id="PS51032"/>
    </source>
</evidence>
<dbReference type="OrthoDB" id="690239at2759"/>
<evidence type="ECO:0000256" key="1">
    <source>
        <dbReference type="ARBA" id="ARBA00002582"/>
    </source>
</evidence>
<keyword evidence="7 15" id="KW-0812">Transmembrane</keyword>
<dbReference type="Proteomes" id="UP001055439">
    <property type="component" value="Chromosome 4"/>
</dbReference>
<dbReference type="GO" id="GO:0019915">
    <property type="term" value="P:lipid storage"/>
    <property type="evidence" value="ECO:0007669"/>
    <property type="project" value="TreeGrafter"/>
</dbReference>
<dbReference type="CDD" id="cd00018">
    <property type="entry name" value="AP2"/>
    <property type="match status" value="1"/>
</dbReference>
<keyword evidence="10" id="KW-0238">DNA-binding</keyword>
<dbReference type="PRINTS" id="PR00367">
    <property type="entry name" value="ETHRSPELEMNT"/>
</dbReference>
<dbReference type="GO" id="GO:0003677">
    <property type="term" value="F:DNA binding"/>
    <property type="evidence" value="ECO:0007669"/>
    <property type="project" value="UniProtKB-KW"/>
</dbReference>
<dbReference type="Gene3D" id="3.30.730.10">
    <property type="entry name" value="AP2/ERF domain"/>
    <property type="match status" value="1"/>
</dbReference>
<dbReference type="GO" id="GO:0009791">
    <property type="term" value="P:post-embryonic development"/>
    <property type="evidence" value="ECO:0007669"/>
    <property type="project" value="UniProtKB-ARBA"/>
</dbReference>
<dbReference type="GO" id="GO:0012511">
    <property type="term" value="C:monolayer-surrounded lipid storage body"/>
    <property type="evidence" value="ECO:0007669"/>
    <property type="project" value="InterPro"/>
</dbReference>
<evidence type="ECO:0000256" key="5">
    <source>
        <dbReference type="ARBA" id="ARBA00010858"/>
    </source>
</evidence>
<evidence type="ECO:0000256" key="14">
    <source>
        <dbReference type="SAM" id="MobiDB-lite"/>
    </source>
</evidence>
<feature type="domain" description="AP2/ERF" evidence="16">
    <location>
        <begin position="70"/>
        <end position="128"/>
    </location>
</feature>
<dbReference type="SMART" id="SM00380">
    <property type="entry name" value="AP2"/>
    <property type="match status" value="1"/>
</dbReference>
<proteinExistence type="inferred from homology"/>
<dbReference type="FunFam" id="3.30.730.10:FF:000001">
    <property type="entry name" value="Ethylene-responsive transcription factor 2"/>
    <property type="match status" value="1"/>
</dbReference>
<dbReference type="InterPro" id="IPR016177">
    <property type="entry name" value="DNA-bd_dom_sf"/>
</dbReference>
<keyword evidence="6" id="KW-0551">Lipid droplet</keyword>
<dbReference type="InterPro" id="IPR001471">
    <property type="entry name" value="AP2/ERF_dom"/>
</dbReference>
<evidence type="ECO:0000313" key="18">
    <source>
        <dbReference type="Proteomes" id="UP001055439"/>
    </source>
</evidence>
<evidence type="ECO:0000256" key="4">
    <source>
        <dbReference type="ARBA" id="ARBA00004502"/>
    </source>
</evidence>
<keyword evidence="8 15" id="KW-1133">Transmembrane helix</keyword>
<keyword evidence="18" id="KW-1185">Reference proteome</keyword>
<evidence type="ECO:0000256" key="11">
    <source>
        <dbReference type="ARBA" id="ARBA00023136"/>
    </source>
</evidence>
<feature type="compositionally biased region" description="Low complexity" evidence="14">
    <location>
        <begin position="134"/>
        <end position="155"/>
    </location>
</feature>
<evidence type="ECO:0000256" key="13">
    <source>
        <dbReference type="ARBA" id="ARBA00023242"/>
    </source>
</evidence>
<dbReference type="EMBL" id="CP097506">
    <property type="protein sequence ID" value="URD97286.1"/>
    <property type="molecule type" value="Genomic_DNA"/>
</dbReference>
<dbReference type="GO" id="GO:0016020">
    <property type="term" value="C:membrane"/>
    <property type="evidence" value="ECO:0007669"/>
    <property type="project" value="UniProtKB-SubCell"/>
</dbReference>
<dbReference type="PANTHER" id="PTHR33203">
    <property type="entry name" value="OLEOSIN"/>
    <property type="match status" value="1"/>
</dbReference>
<dbReference type="GO" id="GO:0003700">
    <property type="term" value="F:DNA-binding transcription factor activity"/>
    <property type="evidence" value="ECO:0007669"/>
    <property type="project" value="InterPro"/>
</dbReference>
<evidence type="ECO:0000256" key="15">
    <source>
        <dbReference type="SAM" id="Phobius"/>
    </source>
</evidence>
<dbReference type="PROSITE" id="PS51032">
    <property type="entry name" value="AP2_ERF"/>
    <property type="match status" value="1"/>
</dbReference>
<dbReference type="Pfam" id="PF00847">
    <property type="entry name" value="AP2"/>
    <property type="match status" value="1"/>
</dbReference>
<name>A0A9E7FLM0_9LILI</name>
<protein>
    <recommendedName>
        <fullName evidence="16">AP2/ERF domain-containing protein</fullName>
    </recommendedName>
</protein>
<keyword evidence="11 15" id="KW-0472">Membrane</keyword>
<comment type="subcellular location">
    <subcellularLocation>
        <location evidence="4">Lipid droplet</location>
    </subcellularLocation>
    <subcellularLocation>
        <location evidence="3">Membrane</location>
        <topology evidence="3">Multi-pass membrane protein</topology>
    </subcellularLocation>
    <subcellularLocation>
        <location evidence="2">Nucleus</location>
    </subcellularLocation>
</comment>
<keyword evidence="9" id="KW-0805">Transcription regulation</keyword>
<evidence type="ECO:0000313" key="17">
    <source>
        <dbReference type="EMBL" id="URD97286.1"/>
    </source>
</evidence>
<comment type="similarity">
    <text evidence="5">Belongs to the oleosin family.</text>
</comment>
<dbReference type="SUPFAM" id="SSF54171">
    <property type="entry name" value="DNA-binding domain"/>
    <property type="match status" value="1"/>
</dbReference>
<organism evidence="17 18">
    <name type="scientific">Musa troglodytarum</name>
    <name type="common">fe'i banana</name>
    <dbReference type="NCBI Taxonomy" id="320322"/>
    <lineage>
        <taxon>Eukaryota</taxon>
        <taxon>Viridiplantae</taxon>
        <taxon>Streptophyta</taxon>
        <taxon>Embryophyta</taxon>
        <taxon>Tracheophyta</taxon>
        <taxon>Spermatophyta</taxon>
        <taxon>Magnoliopsida</taxon>
        <taxon>Liliopsida</taxon>
        <taxon>Zingiberales</taxon>
        <taxon>Musaceae</taxon>
        <taxon>Musa</taxon>
    </lineage>
</organism>
<dbReference type="GO" id="GO:0005634">
    <property type="term" value="C:nucleus"/>
    <property type="evidence" value="ECO:0007669"/>
    <property type="project" value="UniProtKB-SubCell"/>
</dbReference>
<feature type="region of interest" description="Disordered" evidence="14">
    <location>
        <begin position="130"/>
        <end position="193"/>
    </location>
</feature>
<accession>A0A9E7FLM0</accession>
<feature type="region of interest" description="Disordered" evidence="14">
    <location>
        <begin position="26"/>
        <end position="50"/>
    </location>
</feature>
<evidence type="ECO:0000256" key="10">
    <source>
        <dbReference type="ARBA" id="ARBA00023125"/>
    </source>
</evidence>
<keyword evidence="13" id="KW-0539">Nucleus</keyword>
<gene>
    <name evidence="17" type="ORF">MUK42_30196</name>
</gene>
<sequence length="348" mass="37590">MCIPETDVALLEYVRRYLLDDPEPDPYELSSSASSLPRAPTCHRSSSFDDQRNYGWTPSSVEPVAAEERHYRGVRRRPWGKFAAEIRDPAKKGARVWLGTFDTAVDAAFAYDRAAYRMRGSRALLNFPSRIGSKRSAPEPASPSSSLSSSSSPRSPSEKASPKRRRKKETGTATTSSSLPPAAPGSVSESVQAHAGSQFVNRTGIISMAEYIRDRPPQQMQIQQQQQPTSHTVVKAVTAAMAGGSMLVLSGLTLAVTVIGLTVATPLLVIFSPVLVPAAIAVFLVATGFLTSGGFGLAALSVLSWMYKYLTGKHPPGADQLDQARQRLASKARDIKESAQQRIDQATQ</sequence>
<reference evidence="17" key="1">
    <citation type="submission" date="2022-05" db="EMBL/GenBank/DDBJ databases">
        <title>The Musa troglodytarum L. genome provides insights into the mechanism of non-climacteric behaviour and enrichment of carotenoids.</title>
        <authorList>
            <person name="Wang J."/>
        </authorList>
    </citation>
    <scope>NUCLEOTIDE SEQUENCE</scope>
    <source>
        <tissue evidence="17">Leaf</tissue>
    </source>
</reference>
<feature type="transmembrane region" description="Helical" evidence="15">
    <location>
        <begin position="247"/>
        <end position="272"/>
    </location>
</feature>
<evidence type="ECO:0000256" key="12">
    <source>
        <dbReference type="ARBA" id="ARBA00023163"/>
    </source>
</evidence>
<dbReference type="InterPro" id="IPR036955">
    <property type="entry name" value="AP2/ERF_dom_sf"/>
</dbReference>
<dbReference type="PANTHER" id="PTHR33203:SF25">
    <property type="entry name" value="OLEOSIN 18.5 KDA"/>
    <property type="match status" value="1"/>
</dbReference>
<evidence type="ECO:0000256" key="9">
    <source>
        <dbReference type="ARBA" id="ARBA00023015"/>
    </source>
</evidence>
<evidence type="ECO:0000256" key="8">
    <source>
        <dbReference type="ARBA" id="ARBA00022989"/>
    </source>
</evidence>